<dbReference type="PROSITE" id="PS50005">
    <property type="entry name" value="TPR"/>
    <property type="match status" value="3"/>
</dbReference>
<dbReference type="GO" id="GO:0097363">
    <property type="term" value="F:protein O-acetylglucosaminyltransferase activity"/>
    <property type="evidence" value="ECO:0007669"/>
    <property type="project" value="TreeGrafter"/>
</dbReference>
<feature type="repeat" description="TPR" evidence="1">
    <location>
        <begin position="103"/>
        <end position="136"/>
    </location>
</feature>
<dbReference type="InterPro" id="IPR037919">
    <property type="entry name" value="OGT"/>
</dbReference>
<dbReference type="AlphaFoldDB" id="A0A7S1FJ42"/>
<dbReference type="EMBL" id="HBFQ01064386">
    <property type="protein sequence ID" value="CAD8871292.1"/>
    <property type="molecule type" value="Transcribed_RNA"/>
</dbReference>
<evidence type="ECO:0000256" key="1">
    <source>
        <dbReference type="PROSITE-ProRule" id="PRU00339"/>
    </source>
</evidence>
<dbReference type="InterPro" id="IPR011990">
    <property type="entry name" value="TPR-like_helical_dom_sf"/>
</dbReference>
<sequence length="158" mass="17121">MAEAHYNLAGVLLELDSVPDAVEHLRKALEVDPCMAKAYDALGGILLELEELDGAAAAFQSALSLDPKLFDTHVHLGHALVRSENLTSAAAAYNSALSIEQQADVYVHLGELRRSQGENAAATELFRQALQLEPDSEDIGARYRELLNESCSHILVGR</sequence>
<reference evidence="2" key="1">
    <citation type="submission" date="2021-01" db="EMBL/GenBank/DDBJ databases">
        <authorList>
            <person name="Corre E."/>
            <person name="Pelletier E."/>
            <person name="Niang G."/>
            <person name="Scheremetjew M."/>
            <person name="Finn R."/>
            <person name="Kale V."/>
            <person name="Holt S."/>
            <person name="Cochrane G."/>
            <person name="Meng A."/>
            <person name="Brown T."/>
            <person name="Cohen L."/>
        </authorList>
    </citation>
    <scope>NUCLEOTIDE SEQUENCE</scope>
</reference>
<dbReference type="PANTHER" id="PTHR44366:SF1">
    <property type="entry name" value="UDP-N-ACETYLGLUCOSAMINE--PEPTIDE N-ACETYLGLUCOSAMINYLTRANSFERASE 110 KDA SUBUNIT"/>
    <property type="match status" value="1"/>
</dbReference>
<name>A0A7S1FJ42_NOCSC</name>
<protein>
    <recommendedName>
        <fullName evidence="3">Tetratricopeptide repeat protein</fullName>
    </recommendedName>
</protein>
<dbReference type="SUPFAM" id="SSF48452">
    <property type="entry name" value="TPR-like"/>
    <property type="match status" value="1"/>
</dbReference>
<dbReference type="Pfam" id="PF13432">
    <property type="entry name" value="TPR_16"/>
    <property type="match status" value="2"/>
</dbReference>
<keyword evidence="1" id="KW-0802">TPR repeat</keyword>
<proteinExistence type="predicted"/>
<dbReference type="SMART" id="SM00028">
    <property type="entry name" value="TPR"/>
    <property type="match status" value="4"/>
</dbReference>
<evidence type="ECO:0000313" key="2">
    <source>
        <dbReference type="EMBL" id="CAD8871292.1"/>
    </source>
</evidence>
<dbReference type="Gene3D" id="1.25.40.10">
    <property type="entry name" value="Tetratricopeptide repeat domain"/>
    <property type="match status" value="2"/>
</dbReference>
<dbReference type="PROSITE" id="PS50293">
    <property type="entry name" value="TPR_REGION"/>
    <property type="match status" value="2"/>
</dbReference>
<evidence type="ECO:0008006" key="3">
    <source>
        <dbReference type="Google" id="ProtNLM"/>
    </source>
</evidence>
<feature type="repeat" description="TPR" evidence="1">
    <location>
        <begin position="36"/>
        <end position="69"/>
    </location>
</feature>
<organism evidence="2">
    <name type="scientific">Noctiluca scintillans</name>
    <name type="common">Sea sparkle</name>
    <name type="synonym">Red tide dinoflagellate</name>
    <dbReference type="NCBI Taxonomy" id="2966"/>
    <lineage>
        <taxon>Eukaryota</taxon>
        <taxon>Sar</taxon>
        <taxon>Alveolata</taxon>
        <taxon>Dinophyceae</taxon>
        <taxon>Noctilucales</taxon>
        <taxon>Noctilucaceae</taxon>
        <taxon>Noctiluca</taxon>
    </lineage>
</organism>
<dbReference type="PANTHER" id="PTHR44366">
    <property type="entry name" value="UDP-N-ACETYLGLUCOSAMINE--PEPTIDE N-ACETYLGLUCOSAMINYLTRANSFERASE 110 KDA SUBUNIT"/>
    <property type="match status" value="1"/>
</dbReference>
<gene>
    <name evidence="2" type="ORF">NSCI0253_LOCUS45649</name>
</gene>
<feature type="repeat" description="TPR" evidence="1">
    <location>
        <begin position="2"/>
        <end position="35"/>
    </location>
</feature>
<dbReference type="GO" id="GO:0006493">
    <property type="term" value="P:protein O-linked glycosylation"/>
    <property type="evidence" value="ECO:0007669"/>
    <property type="project" value="InterPro"/>
</dbReference>
<accession>A0A7S1FJ42</accession>
<dbReference type="InterPro" id="IPR019734">
    <property type="entry name" value="TPR_rpt"/>
</dbReference>